<comment type="caution">
    <text evidence="5">The sequence shown here is derived from an EMBL/GenBank/DDBJ whole genome shotgun (WGS) entry which is preliminary data.</text>
</comment>
<dbReference type="PRINTS" id="PR00037">
    <property type="entry name" value="HTHLACR"/>
</dbReference>
<reference evidence="5" key="2">
    <citation type="journal article" date="2021" name="PeerJ">
        <title>Extensive microbial diversity within the chicken gut microbiome revealed by metagenomics and culture.</title>
        <authorList>
            <person name="Gilroy R."/>
            <person name="Ravi A."/>
            <person name="Getino M."/>
            <person name="Pursley I."/>
            <person name="Horton D.L."/>
            <person name="Alikhan N.F."/>
            <person name="Baker D."/>
            <person name="Gharbi K."/>
            <person name="Hall N."/>
            <person name="Watson M."/>
            <person name="Adriaenssens E.M."/>
            <person name="Foster-Nyarko E."/>
            <person name="Jarju S."/>
            <person name="Secka A."/>
            <person name="Antonio M."/>
            <person name="Oren A."/>
            <person name="Chaudhuri R.R."/>
            <person name="La Ragione R."/>
            <person name="Hildebrand F."/>
            <person name="Pallen M.J."/>
        </authorList>
    </citation>
    <scope>NUCLEOTIDE SEQUENCE</scope>
    <source>
        <strain evidence="5">ChiW13-3771</strain>
    </source>
</reference>
<accession>A0A9D1EDA1</accession>
<dbReference type="InterPro" id="IPR050313">
    <property type="entry name" value="Carb_Metab_HTH_regulators"/>
</dbReference>
<dbReference type="PROSITE" id="PS00894">
    <property type="entry name" value="HTH_DEOR_1"/>
    <property type="match status" value="1"/>
</dbReference>
<dbReference type="InterPro" id="IPR036390">
    <property type="entry name" value="WH_DNA-bd_sf"/>
</dbReference>
<dbReference type="InterPro" id="IPR001034">
    <property type="entry name" value="DeoR_HTH"/>
</dbReference>
<evidence type="ECO:0000313" key="5">
    <source>
        <dbReference type="EMBL" id="HIR88085.1"/>
    </source>
</evidence>
<dbReference type="Proteomes" id="UP000824201">
    <property type="component" value="Unassembled WGS sequence"/>
</dbReference>
<dbReference type="SMART" id="SM00420">
    <property type="entry name" value="HTH_DEOR"/>
    <property type="match status" value="1"/>
</dbReference>
<dbReference type="InterPro" id="IPR014036">
    <property type="entry name" value="DeoR-like_C"/>
</dbReference>
<dbReference type="GO" id="GO:0003700">
    <property type="term" value="F:DNA-binding transcription factor activity"/>
    <property type="evidence" value="ECO:0007669"/>
    <property type="project" value="InterPro"/>
</dbReference>
<dbReference type="PANTHER" id="PTHR30363">
    <property type="entry name" value="HTH-TYPE TRANSCRIPTIONAL REGULATOR SRLR-RELATED"/>
    <property type="match status" value="1"/>
</dbReference>
<dbReference type="Pfam" id="PF00455">
    <property type="entry name" value="DeoRC"/>
    <property type="match status" value="1"/>
</dbReference>
<organism evidence="5 6">
    <name type="scientific">Candidatus Fimimorpha faecalis</name>
    <dbReference type="NCBI Taxonomy" id="2840824"/>
    <lineage>
        <taxon>Bacteria</taxon>
        <taxon>Bacillati</taxon>
        <taxon>Bacillota</taxon>
        <taxon>Clostridia</taxon>
        <taxon>Eubacteriales</taxon>
        <taxon>Candidatus Fimimorpha</taxon>
    </lineage>
</organism>
<sequence length="248" mass="27548">MLTEERHHEILDLLNRRGAVTVIELTKLLKTSESTIRRDLNALARLGKLNKVHGGATALERVMQDEEDMQVKSQRFQREKEEIAQYAASLIRDGDFIYIDAGSTTDKLVEVINNVNVTYVTNGIIHARKLTQKGCKVYVIGGQFKPVTEAIIGAQALKSIEAFNFTKCFLGTNGIDKICGYTTPDVEEGLVKAEAIKRSFVSFVLADHSKFDAVSAAVFGQLRQACIITDELPDPSYQDITVVKEVLK</sequence>
<keyword evidence="1" id="KW-0805">Transcription regulation</keyword>
<evidence type="ECO:0000256" key="2">
    <source>
        <dbReference type="ARBA" id="ARBA00023125"/>
    </source>
</evidence>
<dbReference type="SUPFAM" id="SSF100950">
    <property type="entry name" value="NagB/RpiA/CoA transferase-like"/>
    <property type="match status" value="1"/>
</dbReference>
<dbReference type="SUPFAM" id="SSF46785">
    <property type="entry name" value="Winged helix' DNA-binding domain"/>
    <property type="match status" value="1"/>
</dbReference>
<dbReference type="GO" id="GO:0003677">
    <property type="term" value="F:DNA binding"/>
    <property type="evidence" value="ECO:0007669"/>
    <property type="project" value="UniProtKB-KW"/>
</dbReference>
<proteinExistence type="predicted"/>
<keyword evidence="2" id="KW-0238">DNA-binding</keyword>
<dbReference type="InterPro" id="IPR037171">
    <property type="entry name" value="NagB/RpiA_transferase-like"/>
</dbReference>
<dbReference type="PROSITE" id="PS51000">
    <property type="entry name" value="HTH_DEOR_2"/>
    <property type="match status" value="1"/>
</dbReference>
<dbReference type="Gene3D" id="1.10.10.10">
    <property type="entry name" value="Winged helix-like DNA-binding domain superfamily/Winged helix DNA-binding domain"/>
    <property type="match status" value="1"/>
</dbReference>
<dbReference type="EMBL" id="DVHN01000045">
    <property type="protein sequence ID" value="HIR88085.1"/>
    <property type="molecule type" value="Genomic_DNA"/>
</dbReference>
<dbReference type="InterPro" id="IPR018356">
    <property type="entry name" value="Tscrpt_reg_HTH_DeoR_CS"/>
</dbReference>
<name>A0A9D1EDA1_9FIRM</name>
<protein>
    <submittedName>
        <fullName evidence="5">DeoR/GlpR transcriptional regulator</fullName>
    </submittedName>
</protein>
<dbReference type="Pfam" id="PF08220">
    <property type="entry name" value="HTH_DeoR"/>
    <property type="match status" value="1"/>
</dbReference>
<evidence type="ECO:0000313" key="6">
    <source>
        <dbReference type="Proteomes" id="UP000824201"/>
    </source>
</evidence>
<dbReference type="PANTHER" id="PTHR30363:SF56">
    <property type="entry name" value="TRANSCRIPTIONAL REGULATOR, DEOR FAMILY"/>
    <property type="match status" value="1"/>
</dbReference>
<dbReference type="Gene3D" id="3.40.50.1360">
    <property type="match status" value="1"/>
</dbReference>
<gene>
    <name evidence="5" type="ORF">IAC96_03960</name>
</gene>
<evidence type="ECO:0000259" key="4">
    <source>
        <dbReference type="PROSITE" id="PS51000"/>
    </source>
</evidence>
<dbReference type="SMART" id="SM01134">
    <property type="entry name" value="DeoRC"/>
    <property type="match status" value="1"/>
</dbReference>
<dbReference type="InterPro" id="IPR036388">
    <property type="entry name" value="WH-like_DNA-bd_sf"/>
</dbReference>
<keyword evidence="3" id="KW-0804">Transcription</keyword>
<evidence type="ECO:0000256" key="1">
    <source>
        <dbReference type="ARBA" id="ARBA00023015"/>
    </source>
</evidence>
<feature type="domain" description="HTH deoR-type" evidence="4">
    <location>
        <begin position="3"/>
        <end position="58"/>
    </location>
</feature>
<reference evidence="5" key="1">
    <citation type="submission" date="2020-10" db="EMBL/GenBank/DDBJ databases">
        <authorList>
            <person name="Gilroy R."/>
        </authorList>
    </citation>
    <scope>NUCLEOTIDE SEQUENCE</scope>
    <source>
        <strain evidence="5">ChiW13-3771</strain>
    </source>
</reference>
<evidence type="ECO:0000256" key="3">
    <source>
        <dbReference type="ARBA" id="ARBA00023163"/>
    </source>
</evidence>
<dbReference type="AlphaFoldDB" id="A0A9D1EDA1"/>